<evidence type="ECO:0000313" key="1">
    <source>
        <dbReference type="EMBL" id="NWE89114.1"/>
    </source>
</evidence>
<gene>
    <name evidence="1" type="ORF">HX893_13320</name>
</gene>
<evidence type="ECO:0000313" key="2">
    <source>
        <dbReference type="Proteomes" id="UP000585226"/>
    </source>
</evidence>
<dbReference type="RefSeq" id="WP_177111394.1">
    <property type="nucleotide sequence ID" value="NZ_JACASD010000027.1"/>
</dbReference>
<dbReference type="EMBL" id="JACASD010000027">
    <property type="protein sequence ID" value="NWE89114.1"/>
    <property type="molecule type" value="Genomic_DNA"/>
</dbReference>
<dbReference type="AlphaFoldDB" id="A0A7Y8G1T2"/>
<protein>
    <submittedName>
        <fullName evidence="1">Uncharacterized protein</fullName>
    </submittedName>
</protein>
<reference evidence="1 2" key="1">
    <citation type="submission" date="2020-04" db="EMBL/GenBank/DDBJ databases">
        <title>Molecular characterization of pseudomonads from Agaricus bisporus reveal novel blotch 2 pathogens in Western Europe.</title>
        <authorList>
            <person name="Taparia T."/>
            <person name="Krijger M."/>
            <person name="Haynes E."/>
            <person name="Elpinstone J.G."/>
            <person name="Noble R."/>
            <person name="Van Der Wolf J."/>
        </authorList>
    </citation>
    <scope>NUCLEOTIDE SEQUENCE [LARGE SCALE GENOMIC DNA]</scope>
    <source>
        <strain evidence="1 2">P8021</strain>
    </source>
</reference>
<proteinExistence type="predicted"/>
<organism evidence="1 2">
    <name type="scientific">Pseudomonas reactans</name>
    <dbReference type="NCBI Taxonomy" id="117680"/>
    <lineage>
        <taxon>Bacteria</taxon>
        <taxon>Pseudomonadati</taxon>
        <taxon>Pseudomonadota</taxon>
        <taxon>Gammaproteobacteria</taxon>
        <taxon>Pseudomonadales</taxon>
        <taxon>Pseudomonadaceae</taxon>
        <taxon>Pseudomonas</taxon>
    </lineage>
</organism>
<name>A0A7Y8G1T2_9PSED</name>
<comment type="caution">
    <text evidence="1">The sequence shown here is derived from an EMBL/GenBank/DDBJ whole genome shotgun (WGS) entry which is preliminary data.</text>
</comment>
<dbReference type="Proteomes" id="UP000585226">
    <property type="component" value="Unassembled WGS sequence"/>
</dbReference>
<accession>A0A7Y8G1T2</accession>
<sequence length="78" mass="9260">MEKENCLNVVRLPKKIEEIKQENIDLKKRFELALESQTQMLFERTRAEREAGKWLKAYRSLQDQQQGGSKIFSAVFEK</sequence>